<organism evidence="1 2">
    <name type="scientific">Penicillium camemberti (strain FM 013)</name>
    <dbReference type="NCBI Taxonomy" id="1429867"/>
    <lineage>
        <taxon>Eukaryota</taxon>
        <taxon>Fungi</taxon>
        <taxon>Dikarya</taxon>
        <taxon>Ascomycota</taxon>
        <taxon>Pezizomycotina</taxon>
        <taxon>Eurotiomycetes</taxon>
        <taxon>Eurotiomycetidae</taxon>
        <taxon>Eurotiales</taxon>
        <taxon>Aspergillaceae</taxon>
        <taxon>Penicillium</taxon>
    </lineage>
</organism>
<dbReference type="AlphaFoldDB" id="A0A0G4P6E2"/>
<name>A0A0G4P6E2_PENC3</name>
<protein>
    <submittedName>
        <fullName evidence="1">Str. FM013</fullName>
    </submittedName>
</protein>
<evidence type="ECO:0000313" key="1">
    <source>
        <dbReference type="EMBL" id="CRL21891.1"/>
    </source>
</evidence>
<sequence length="137" mass="15681">MLMELIDMPELNSFIVVKDNELNAIENLVTGVTQLRQLEVKPFTRPNLSSVRLTNAPPRGVTAAQYVEKWREYKPERSNNGNCSYCGSETYGIPTCWYLYLAKRHLRWIPRLGIWVFNRKIGGNGTSATVSTPKDFK</sequence>
<proteinExistence type="predicted"/>
<dbReference type="Proteomes" id="UP000053732">
    <property type="component" value="Unassembled WGS sequence"/>
</dbReference>
<reference evidence="1 2" key="1">
    <citation type="journal article" date="2014" name="Nat. Commun.">
        <title>Multiple recent horizontal transfers of a large genomic region in cheese making fungi.</title>
        <authorList>
            <person name="Cheeseman K."/>
            <person name="Ropars J."/>
            <person name="Renault P."/>
            <person name="Dupont J."/>
            <person name="Gouzy J."/>
            <person name="Branca A."/>
            <person name="Abraham A.L."/>
            <person name="Ceppi M."/>
            <person name="Conseiller E."/>
            <person name="Debuchy R."/>
            <person name="Malagnac F."/>
            <person name="Goarin A."/>
            <person name="Silar P."/>
            <person name="Lacoste S."/>
            <person name="Sallet E."/>
            <person name="Bensimon A."/>
            <person name="Giraud T."/>
            <person name="Brygoo Y."/>
        </authorList>
    </citation>
    <scope>NUCLEOTIDE SEQUENCE [LARGE SCALE GENOMIC DNA]</scope>
    <source>
        <strain evidence="2">FM 013</strain>
    </source>
</reference>
<evidence type="ECO:0000313" key="2">
    <source>
        <dbReference type="Proteomes" id="UP000053732"/>
    </source>
</evidence>
<accession>A0A0G4P6E2</accession>
<gene>
    <name evidence="1" type="ORF">PCAMFM013_S006g000431</name>
</gene>
<keyword evidence="2" id="KW-1185">Reference proteome</keyword>
<dbReference type="EMBL" id="HG793139">
    <property type="protein sequence ID" value="CRL21891.1"/>
    <property type="molecule type" value="Genomic_DNA"/>
</dbReference>